<dbReference type="OrthoDB" id="2999773at2759"/>
<dbReference type="EMBL" id="DS572711">
    <property type="protein sequence ID" value="EGY16457.1"/>
    <property type="molecule type" value="Genomic_DNA"/>
</dbReference>
<dbReference type="HOGENOM" id="CLU_099931_1_0_1"/>
<evidence type="ECO:0000313" key="3">
    <source>
        <dbReference type="Proteomes" id="UP000001611"/>
    </source>
</evidence>
<protein>
    <submittedName>
        <fullName evidence="2">Uncharacterized protein</fullName>
    </submittedName>
</protein>
<dbReference type="InParanoid" id="G2XBT9"/>
<name>G2XBT9_VERDV</name>
<dbReference type="RefSeq" id="XP_009654821.1">
    <property type="nucleotide sequence ID" value="XM_009656526.1"/>
</dbReference>
<feature type="region of interest" description="Disordered" evidence="1">
    <location>
        <begin position="1"/>
        <end position="20"/>
    </location>
</feature>
<dbReference type="STRING" id="498257.G2XBT9"/>
<reference evidence="3" key="2">
    <citation type="journal article" date="2011" name="PLoS Pathog.">
        <title>Comparative genomics yields insights into niche adaptation of plant vascular wilt pathogens.</title>
        <authorList>
            <person name="Klosterman S.J."/>
            <person name="Subbarao K.V."/>
            <person name="Kang S."/>
            <person name="Veronese P."/>
            <person name="Gold S.E."/>
            <person name="Thomma B.P.H.J."/>
            <person name="Chen Z."/>
            <person name="Henrissat B."/>
            <person name="Lee Y.-H."/>
            <person name="Park J."/>
            <person name="Garcia-Pedrajas M.D."/>
            <person name="Barbara D.J."/>
            <person name="Anchieta A."/>
            <person name="de Jonge R."/>
            <person name="Santhanam P."/>
            <person name="Maruthachalam K."/>
            <person name="Atallah Z."/>
            <person name="Amyotte S.G."/>
            <person name="Paz Z."/>
            <person name="Inderbitzin P."/>
            <person name="Hayes R.J."/>
            <person name="Heiman D.I."/>
            <person name="Young S."/>
            <person name="Zeng Q."/>
            <person name="Engels R."/>
            <person name="Galagan J."/>
            <person name="Cuomo C.A."/>
            <person name="Dobinson K.F."/>
            <person name="Ma L.-J."/>
        </authorList>
    </citation>
    <scope>NUCLEOTIDE SEQUENCE [LARGE SCALE GENOMIC DNA]</scope>
    <source>
        <strain evidence="3">VdLs.17 / ATCC MYA-4575 / FGSC 10137</strain>
    </source>
</reference>
<dbReference type="GeneID" id="20709084"/>
<sequence length="191" mass="21248">MERRLPTSSPLARSSSAADLDTPTRGFSISAISRTALATIVPDWRARSVLMFNGAPFKDHWAYWMPSPKNPYMGVLIHAAGDVKKGFKFDVKRSCDFTTTAQSSRRQSAAATALHNVKVPGKSFNEGKRAILSPTYRFWCPLVGHYDLTAKSGTKVLQRNCQTWIVESADELVARSFFEKEVAAYLDAIEQ</sequence>
<reference evidence="2 3" key="1">
    <citation type="submission" date="2008-03" db="EMBL/GenBank/DDBJ databases">
        <title>The Genome Sequence of Verticillium dahliae VdLs.17.</title>
        <authorList>
            <consortium name="The Broad Institute Genome Sequencing Platform"/>
            <person name="Ma L.-J.J."/>
            <person name="Klosterman S.J."/>
            <person name="Subbarao K."/>
            <person name="Dobinson K."/>
            <person name="Veronese P."/>
            <person name="Kang S."/>
            <person name="Gold S.E."/>
            <person name="Young S."/>
            <person name="Jaffe D."/>
            <person name="Gnerre S."/>
            <person name="Berlin A."/>
            <person name="Heiman D."/>
            <person name="Hepburn T."/>
            <person name="Sykes S."/>
            <person name="Alvarado L."/>
            <person name="Kodira C.D."/>
            <person name="Lander E."/>
            <person name="Galagan J."/>
            <person name="Nusbaum C."/>
            <person name="Birren B."/>
        </authorList>
    </citation>
    <scope>NUCLEOTIDE SEQUENCE [LARGE SCALE GENOMIC DNA]</scope>
    <source>
        <strain evidence="3">VdLs.17 / ATCC MYA-4575 / FGSC 10137</strain>
    </source>
</reference>
<dbReference type="Pfam" id="PF20174">
    <property type="entry name" value="DUF6540"/>
    <property type="match status" value="1"/>
</dbReference>
<dbReference type="eggNOG" id="ENOG502SEUF">
    <property type="taxonomic scope" value="Eukaryota"/>
</dbReference>
<gene>
    <name evidence="2" type="ORF">VDAG_07621</name>
</gene>
<feature type="compositionally biased region" description="Polar residues" evidence="1">
    <location>
        <begin position="1"/>
        <end position="17"/>
    </location>
</feature>
<evidence type="ECO:0000256" key="1">
    <source>
        <dbReference type="SAM" id="MobiDB-lite"/>
    </source>
</evidence>
<proteinExistence type="predicted"/>
<dbReference type="Proteomes" id="UP000001611">
    <property type="component" value="Unassembled WGS sequence"/>
</dbReference>
<keyword evidence="3" id="KW-1185">Reference proteome</keyword>
<dbReference type="InterPro" id="IPR046670">
    <property type="entry name" value="DUF6540"/>
</dbReference>
<dbReference type="AlphaFoldDB" id="G2XBT9"/>
<dbReference type="OMA" id="QRDCQTW"/>
<dbReference type="KEGG" id="vda:VDAG_07621"/>
<accession>G2XBT9</accession>
<evidence type="ECO:0000313" key="2">
    <source>
        <dbReference type="EMBL" id="EGY16457.1"/>
    </source>
</evidence>
<organism evidence="2 3">
    <name type="scientific">Verticillium dahliae (strain VdLs.17 / ATCC MYA-4575 / FGSC 10137)</name>
    <name type="common">Verticillium wilt</name>
    <dbReference type="NCBI Taxonomy" id="498257"/>
    <lineage>
        <taxon>Eukaryota</taxon>
        <taxon>Fungi</taxon>
        <taxon>Dikarya</taxon>
        <taxon>Ascomycota</taxon>
        <taxon>Pezizomycotina</taxon>
        <taxon>Sordariomycetes</taxon>
        <taxon>Hypocreomycetidae</taxon>
        <taxon>Glomerellales</taxon>
        <taxon>Plectosphaerellaceae</taxon>
        <taxon>Verticillium</taxon>
    </lineage>
</organism>